<gene>
    <name evidence="2" type="ORF">FALBO_10453</name>
</gene>
<proteinExistence type="predicted"/>
<sequence length="136" mass="14280">MGDVSPSGRLSQSRGRHGRREIHARVLAFAAVGVVDAGPSRASSVSTTTEFTATTTQSTISTTSTETTPDHISGLGMSLGEVNYNVTTNLTTGYIGFDPRASTRSVPPGSRSAEIGVGYQQVALIYDMEWHTDGAS</sequence>
<feature type="compositionally biased region" description="Low complexity" evidence="1">
    <location>
        <begin position="43"/>
        <end position="67"/>
    </location>
</feature>
<name>A0A8H4L7U3_9HYPO</name>
<protein>
    <submittedName>
        <fullName evidence="2">Kinesin family member 11</fullName>
    </submittedName>
</protein>
<keyword evidence="3" id="KW-1185">Reference proteome</keyword>
<evidence type="ECO:0000313" key="2">
    <source>
        <dbReference type="EMBL" id="KAF4462729.1"/>
    </source>
</evidence>
<dbReference type="AlphaFoldDB" id="A0A8H4L7U3"/>
<reference evidence="2 3" key="1">
    <citation type="submission" date="2020-01" db="EMBL/GenBank/DDBJ databases">
        <title>Identification and distribution of gene clusters putatively required for synthesis of sphingolipid metabolism inhibitors in phylogenetically diverse species of the filamentous fungus Fusarium.</title>
        <authorList>
            <person name="Kim H.-S."/>
            <person name="Busman M."/>
            <person name="Brown D.W."/>
            <person name="Divon H."/>
            <person name="Uhlig S."/>
            <person name="Proctor R.H."/>
        </authorList>
    </citation>
    <scope>NUCLEOTIDE SEQUENCE [LARGE SCALE GENOMIC DNA]</scope>
    <source>
        <strain evidence="2 3">NRRL 20459</strain>
    </source>
</reference>
<dbReference type="Proteomes" id="UP000554235">
    <property type="component" value="Unassembled WGS sequence"/>
</dbReference>
<organism evidence="2 3">
    <name type="scientific">Fusarium albosuccineum</name>
    <dbReference type="NCBI Taxonomy" id="1237068"/>
    <lineage>
        <taxon>Eukaryota</taxon>
        <taxon>Fungi</taxon>
        <taxon>Dikarya</taxon>
        <taxon>Ascomycota</taxon>
        <taxon>Pezizomycotina</taxon>
        <taxon>Sordariomycetes</taxon>
        <taxon>Hypocreomycetidae</taxon>
        <taxon>Hypocreales</taxon>
        <taxon>Nectriaceae</taxon>
        <taxon>Fusarium</taxon>
        <taxon>Fusarium decemcellulare species complex</taxon>
    </lineage>
</organism>
<evidence type="ECO:0000256" key="1">
    <source>
        <dbReference type="SAM" id="MobiDB-lite"/>
    </source>
</evidence>
<evidence type="ECO:0000313" key="3">
    <source>
        <dbReference type="Proteomes" id="UP000554235"/>
    </source>
</evidence>
<feature type="region of interest" description="Disordered" evidence="1">
    <location>
        <begin position="39"/>
        <end position="69"/>
    </location>
</feature>
<comment type="caution">
    <text evidence="2">The sequence shown here is derived from an EMBL/GenBank/DDBJ whole genome shotgun (WGS) entry which is preliminary data.</text>
</comment>
<accession>A0A8H4L7U3</accession>
<dbReference type="EMBL" id="JAADYS010001489">
    <property type="protein sequence ID" value="KAF4462729.1"/>
    <property type="molecule type" value="Genomic_DNA"/>
</dbReference>